<name>A0A6N9Z7F2_9BIFI</name>
<dbReference type="Proteomes" id="UP000469194">
    <property type="component" value="Unassembled WGS sequence"/>
</dbReference>
<evidence type="ECO:0000256" key="1">
    <source>
        <dbReference type="ARBA" id="ARBA00022747"/>
    </source>
</evidence>
<proteinExistence type="predicted"/>
<evidence type="ECO:0000256" key="2">
    <source>
        <dbReference type="ARBA" id="ARBA00023125"/>
    </source>
</evidence>
<evidence type="ECO:0000313" key="4">
    <source>
        <dbReference type="Proteomes" id="UP000469194"/>
    </source>
</evidence>
<gene>
    <name evidence="3" type="ORF">GFD25_11775</name>
</gene>
<organism evidence="3 4">
    <name type="scientific">Bifidobacterium aerophilum</name>
    <dbReference type="NCBI Taxonomy" id="1798155"/>
    <lineage>
        <taxon>Bacteria</taxon>
        <taxon>Bacillati</taxon>
        <taxon>Actinomycetota</taxon>
        <taxon>Actinomycetes</taxon>
        <taxon>Bifidobacteriales</taxon>
        <taxon>Bifidobacteriaceae</taxon>
        <taxon>Bifidobacterium</taxon>
    </lineage>
</organism>
<dbReference type="AlphaFoldDB" id="A0A6N9Z7F2"/>
<dbReference type="EMBL" id="WHZW01000042">
    <property type="protein sequence ID" value="NEG90639.1"/>
    <property type="molecule type" value="Genomic_DNA"/>
</dbReference>
<dbReference type="PANTHER" id="PTHR30408">
    <property type="entry name" value="TYPE-1 RESTRICTION ENZYME ECOKI SPECIFICITY PROTEIN"/>
    <property type="match status" value="1"/>
</dbReference>
<keyword evidence="3" id="KW-0255">Endonuclease</keyword>
<dbReference type="Gene3D" id="3.90.220.20">
    <property type="entry name" value="DNA methylase specificity domains"/>
    <property type="match status" value="1"/>
</dbReference>
<keyword evidence="2" id="KW-0238">DNA-binding</keyword>
<dbReference type="PANTHER" id="PTHR30408:SF13">
    <property type="entry name" value="TYPE I RESTRICTION ENZYME HINDI SPECIFICITY SUBUNIT"/>
    <property type="match status" value="1"/>
</dbReference>
<dbReference type="SUPFAM" id="SSF116734">
    <property type="entry name" value="DNA methylase specificity domain"/>
    <property type="match status" value="1"/>
</dbReference>
<dbReference type="InterPro" id="IPR044946">
    <property type="entry name" value="Restrct_endonuc_typeI_TRD_sf"/>
</dbReference>
<keyword evidence="1" id="KW-0680">Restriction system</keyword>
<feature type="non-terminal residue" evidence="3">
    <location>
        <position position="184"/>
    </location>
</feature>
<dbReference type="GO" id="GO:0009307">
    <property type="term" value="P:DNA restriction-modification system"/>
    <property type="evidence" value="ECO:0007669"/>
    <property type="project" value="UniProtKB-KW"/>
</dbReference>
<dbReference type="GO" id="GO:0003677">
    <property type="term" value="F:DNA binding"/>
    <property type="evidence" value="ECO:0007669"/>
    <property type="project" value="UniProtKB-KW"/>
</dbReference>
<keyword evidence="3" id="KW-0378">Hydrolase</keyword>
<sequence length="184" mass="20416">MVENADLNTYVSTESLIPDKGGRQQASGLPRSGKVTVYKSGDILISNIRPYFKKIWFADCSGTCSNDVLVFRAKDRNLAPYIFFILYSDAFFRYMVAGSKGTKMPRGDRSQIMSYNVPGISNEVRAFSNDTRTALNLIANNTKEIVTLEQLRDALLPKLMSGEIDVSKVELPTPPAQTVHANGR</sequence>
<accession>A0A6N9Z7F2</accession>
<protein>
    <submittedName>
        <fullName evidence="3">Restriction endonuclease subunit S</fullName>
    </submittedName>
</protein>
<comment type="caution">
    <text evidence="3">The sequence shown here is derived from an EMBL/GenBank/DDBJ whole genome shotgun (WGS) entry which is preliminary data.</text>
</comment>
<reference evidence="3 4" key="1">
    <citation type="submission" date="2019-10" db="EMBL/GenBank/DDBJ databases">
        <title>Bifidobacterium from non-human primates.</title>
        <authorList>
            <person name="Modesto M."/>
        </authorList>
    </citation>
    <scope>NUCLEOTIDE SEQUENCE [LARGE SCALE GENOMIC DNA]</scope>
    <source>
        <strain evidence="3 4">TRE17</strain>
    </source>
</reference>
<dbReference type="GO" id="GO:0004519">
    <property type="term" value="F:endonuclease activity"/>
    <property type="evidence" value="ECO:0007669"/>
    <property type="project" value="UniProtKB-KW"/>
</dbReference>
<keyword evidence="4" id="KW-1185">Reference proteome</keyword>
<evidence type="ECO:0000313" key="3">
    <source>
        <dbReference type="EMBL" id="NEG90639.1"/>
    </source>
</evidence>
<dbReference type="InterPro" id="IPR052021">
    <property type="entry name" value="Type-I_RS_S_subunit"/>
</dbReference>
<keyword evidence="3" id="KW-0540">Nuclease</keyword>